<evidence type="ECO:0000313" key="4">
    <source>
        <dbReference type="EnsemblPlants" id="KRH16063"/>
    </source>
</evidence>
<dbReference type="PANTHER" id="PTHR11697:SF230">
    <property type="entry name" value="ZINC FINGER, MYM DOMAIN CONTAINING 1"/>
    <property type="match status" value="1"/>
</dbReference>
<dbReference type="InParanoid" id="A0A0R0GP91"/>
<keyword evidence="5" id="KW-1185">Reference proteome</keyword>
<dbReference type="Gramene" id="KRH16063">
    <property type="protein sequence ID" value="KRH16063"/>
    <property type="gene ID" value="GLYMA_14G129800"/>
</dbReference>
<name>A0A0R0GP91_SOYBN</name>
<keyword evidence="1" id="KW-1133">Transmembrane helix</keyword>
<accession>A0A0R0GP91</accession>
<dbReference type="PANTHER" id="PTHR11697">
    <property type="entry name" value="GENERAL TRANSCRIPTION FACTOR 2-RELATED ZINC FINGER PROTEIN"/>
    <property type="match status" value="1"/>
</dbReference>
<dbReference type="EMBL" id="CM000847">
    <property type="protein sequence ID" value="KRH16063.1"/>
    <property type="molecule type" value="Genomic_DNA"/>
</dbReference>
<dbReference type="Pfam" id="PF14291">
    <property type="entry name" value="DUF4371"/>
    <property type="match status" value="1"/>
</dbReference>
<sequence>MKKFLKKDSTTPLESYGKKRFLEVDLKNLPADSGERKQISCYHPNDRDNIRRAYLQKGPCQPREHVVFCLYCYLMKPNIGEQKNVDAFSVNNFPNWKKKDRLKIDIREFDSVHNQALRSCQTLMNRKQHIEVATDKKSNLQRLTFRGHDESIYSQNQDNFIELLHILDNHNEDIDKDIVIAAACETTKIIVDDVRDDFFAILIDESRDISIKEQILVVLCYADKNGSVIESLSRVHGQGYDGASNMQVVEALKSGEISNCSSLNQETTLNDQDIVNVIALVKVCKILQSMRNDGWHTLLNEVSLFCDKQDINIPNMGRQKPKVQKVSNLHFQIELFYQVIDRQLQELHNRFTEVNTKLLLCVASLNPRDSFFVFDKEKLICLTKFCPSEFSCVKLMGLGSQLETFIRGVWFDDQCLKLKGIVDLSQMLVKTKKHIVYPMVYLLVKLALIFPVVTATVERCLSAMNFVKNRMHNRMRDE</sequence>
<feature type="domain" description="DUF4371" evidence="2">
    <location>
        <begin position="141"/>
        <end position="230"/>
    </location>
</feature>
<keyword evidence="1" id="KW-0472">Membrane</keyword>
<dbReference type="InterPro" id="IPR055298">
    <property type="entry name" value="AtLOH3-like"/>
</dbReference>
<dbReference type="SMR" id="A0A0R0GP91"/>
<organism evidence="3">
    <name type="scientific">Glycine max</name>
    <name type="common">Soybean</name>
    <name type="synonym">Glycine hispida</name>
    <dbReference type="NCBI Taxonomy" id="3847"/>
    <lineage>
        <taxon>Eukaryota</taxon>
        <taxon>Viridiplantae</taxon>
        <taxon>Streptophyta</taxon>
        <taxon>Embryophyta</taxon>
        <taxon>Tracheophyta</taxon>
        <taxon>Spermatophyta</taxon>
        <taxon>Magnoliopsida</taxon>
        <taxon>eudicotyledons</taxon>
        <taxon>Gunneridae</taxon>
        <taxon>Pentapetalae</taxon>
        <taxon>rosids</taxon>
        <taxon>fabids</taxon>
        <taxon>Fabales</taxon>
        <taxon>Fabaceae</taxon>
        <taxon>Papilionoideae</taxon>
        <taxon>50 kb inversion clade</taxon>
        <taxon>NPAAA clade</taxon>
        <taxon>indigoferoid/millettioid clade</taxon>
        <taxon>Phaseoleae</taxon>
        <taxon>Glycine</taxon>
        <taxon>Glycine subgen. Soja</taxon>
    </lineage>
</organism>
<reference evidence="3 4" key="1">
    <citation type="journal article" date="2010" name="Nature">
        <title>Genome sequence of the palaeopolyploid soybean.</title>
        <authorList>
            <person name="Schmutz J."/>
            <person name="Cannon S.B."/>
            <person name="Schlueter J."/>
            <person name="Ma J."/>
            <person name="Mitros T."/>
            <person name="Nelson W."/>
            <person name="Hyten D.L."/>
            <person name="Song Q."/>
            <person name="Thelen J.J."/>
            <person name="Cheng J."/>
            <person name="Xu D."/>
            <person name="Hellsten U."/>
            <person name="May G.D."/>
            <person name="Yu Y."/>
            <person name="Sakurai T."/>
            <person name="Umezawa T."/>
            <person name="Bhattacharyya M.K."/>
            <person name="Sandhu D."/>
            <person name="Valliyodan B."/>
            <person name="Lindquist E."/>
            <person name="Peto M."/>
            <person name="Grant D."/>
            <person name="Shu S."/>
            <person name="Goodstein D."/>
            <person name="Barry K."/>
            <person name="Futrell-Griggs M."/>
            <person name="Abernathy B."/>
            <person name="Du J."/>
            <person name="Tian Z."/>
            <person name="Zhu L."/>
            <person name="Gill N."/>
            <person name="Joshi T."/>
            <person name="Libault M."/>
            <person name="Sethuraman A."/>
            <person name="Zhang X.-C."/>
            <person name="Shinozaki K."/>
            <person name="Nguyen H.T."/>
            <person name="Wing R.A."/>
            <person name="Cregan P."/>
            <person name="Specht J."/>
            <person name="Grimwood J."/>
            <person name="Rokhsar D."/>
            <person name="Stacey G."/>
            <person name="Shoemaker R.C."/>
            <person name="Jackson S.A."/>
        </authorList>
    </citation>
    <scope>NUCLEOTIDE SEQUENCE</scope>
    <source>
        <strain evidence="4">cv. Williams 82</strain>
        <tissue evidence="3">Callus</tissue>
    </source>
</reference>
<evidence type="ECO:0000313" key="5">
    <source>
        <dbReference type="Proteomes" id="UP000008827"/>
    </source>
</evidence>
<feature type="transmembrane region" description="Helical" evidence="1">
    <location>
        <begin position="435"/>
        <end position="457"/>
    </location>
</feature>
<evidence type="ECO:0000256" key="1">
    <source>
        <dbReference type="SAM" id="Phobius"/>
    </source>
</evidence>
<keyword evidence="1" id="KW-0812">Transmembrane</keyword>
<evidence type="ECO:0000259" key="2">
    <source>
        <dbReference type="Pfam" id="PF14291"/>
    </source>
</evidence>
<reference evidence="3" key="3">
    <citation type="submission" date="2018-07" db="EMBL/GenBank/DDBJ databases">
        <title>WGS assembly of Glycine max.</title>
        <authorList>
            <person name="Schmutz J."/>
            <person name="Cannon S."/>
            <person name="Schlueter J."/>
            <person name="Ma J."/>
            <person name="Mitros T."/>
            <person name="Nelson W."/>
            <person name="Hyten D."/>
            <person name="Song Q."/>
            <person name="Thelen J."/>
            <person name="Cheng J."/>
            <person name="Xu D."/>
            <person name="Hellsten U."/>
            <person name="May G."/>
            <person name="Yu Y."/>
            <person name="Sakurai T."/>
            <person name="Umezawa T."/>
            <person name="Bhattacharyya M."/>
            <person name="Sandhu D."/>
            <person name="Valliyodan B."/>
            <person name="Lindquist E."/>
            <person name="Peto M."/>
            <person name="Grant D."/>
            <person name="Shu S."/>
            <person name="Goodstein D."/>
            <person name="Barry K."/>
            <person name="Futrell-Griggs M."/>
            <person name="Abernathy B."/>
            <person name="Du J."/>
            <person name="Tian Z."/>
            <person name="Zhu L."/>
            <person name="Gill N."/>
            <person name="Joshi T."/>
            <person name="Libault M."/>
            <person name="Sethuraman A."/>
            <person name="Zhang X."/>
            <person name="Shinozaki K."/>
            <person name="Nguyen H."/>
            <person name="Wing R."/>
            <person name="Cregan P."/>
            <person name="Specht J."/>
            <person name="Grimwood J."/>
            <person name="Rokhsar D."/>
            <person name="Stacey G."/>
            <person name="Shoemaker R."/>
            <person name="Jackson S."/>
        </authorList>
    </citation>
    <scope>NUCLEOTIDE SEQUENCE</scope>
    <source>
        <tissue evidence="3">Callus</tissue>
    </source>
</reference>
<dbReference type="OMA" id="NHNEDID"/>
<evidence type="ECO:0000313" key="3">
    <source>
        <dbReference type="EMBL" id="KRH16063.1"/>
    </source>
</evidence>
<dbReference type="AlphaFoldDB" id="A0A0R0GP91"/>
<gene>
    <name evidence="3" type="ORF">GLYMA_14G129800</name>
</gene>
<dbReference type="InterPro" id="IPR025398">
    <property type="entry name" value="DUF4371"/>
</dbReference>
<dbReference type="EnsemblPlants" id="KRH16063">
    <property type="protein sequence ID" value="KRH16063"/>
    <property type="gene ID" value="GLYMA_14G129800"/>
</dbReference>
<dbReference type="Proteomes" id="UP000008827">
    <property type="component" value="Chromosome 14"/>
</dbReference>
<reference evidence="4" key="2">
    <citation type="submission" date="2018-02" db="UniProtKB">
        <authorList>
            <consortium name="EnsemblPlants"/>
        </authorList>
    </citation>
    <scope>IDENTIFICATION</scope>
    <source>
        <strain evidence="4">Williams 82</strain>
    </source>
</reference>
<protein>
    <recommendedName>
        <fullName evidence="2">DUF4371 domain-containing protein</fullName>
    </recommendedName>
</protein>
<proteinExistence type="predicted"/>